<proteinExistence type="predicted"/>
<dbReference type="AlphaFoldDB" id="A0A226DM44"/>
<dbReference type="Proteomes" id="UP000198287">
    <property type="component" value="Unassembled WGS sequence"/>
</dbReference>
<keyword evidence="2" id="KW-1185">Reference proteome</keyword>
<name>A0A226DM44_FOLCA</name>
<dbReference type="EMBL" id="LNIX01000015">
    <property type="protein sequence ID" value="OXA46602.1"/>
    <property type="molecule type" value="Genomic_DNA"/>
</dbReference>
<accession>A0A226DM44</accession>
<evidence type="ECO:0000313" key="2">
    <source>
        <dbReference type="Proteomes" id="UP000198287"/>
    </source>
</evidence>
<gene>
    <name evidence="1" type="ORF">Fcan01_18885</name>
</gene>
<comment type="caution">
    <text evidence="1">The sequence shown here is derived from an EMBL/GenBank/DDBJ whole genome shotgun (WGS) entry which is preliminary data.</text>
</comment>
<evidence type="ECO:0000313" key="1">
    <source>
        <dbReference type="EMBL" id="OXA46602.1"/>
    </source>
</evidence>
<sequence>MARVEPQDVQDFWAVQFHPLQTEPTFQDIEFIYDLEGENPKVCCIYAVLGPNEYCYVISQQKLDQRHPSVTGSTNHIKAMQRFRLSQNMMGELFNCIVGFYYEIGIKKMTSCVNYFTAGTRAATQAMQEQFNAHVFPEIEDEFRSFVTQCIGTTQKGLQCKRRVRDLACAPHK</sequence>
<protein>
    <submittedName>
        <fullName evidence="1">Uncharacterized protein</fullName>
    </submittedName>
</protein>
<reference evidence="1 2" key="1">
    <citation type="submission" date="2015-12" db="EMBL/GenBank/DDBJ databases">
        <title>The genome of Folsomia candida.</title>
        <authorList>
            <person name="Faddeeva A."/>
            <person name="Derks M.F."/>
            <person name="Anvar Y."/>
            <person name="Smit S."/>
            <person name="Van Straalen N."/>
            <person name="Roelofs D."/>
        </authorList>
    </citation>
    <scope>NUCLEOTIDE SEQUENCE [LARGE SCALE GENOMIC DNA]</scope>
    <source>
        <strain evidence="1 2">VU population</strain>
        <tissue evidence="1">Whole body</tissue>
    </source>
</reference>
<organism evidence="1 2">
    <name type="scientific">Folsomia candida</name>
    <name type="common">Springtail</name>
    <dbReference type="NCBI Taxonomy" id="158441"/>
    <lineage>
        <taxon>Eukaryota</taxon>
        <taxon>Metazoa</taxon>
        <taxon>Ecdysozoa</taxon>
        <taxon>Arthropoda</taxon>
        <taxon>Hexapoda</taxon>
        <taxon>Collembola</taxon>
        <taxon>Entomobryomorpha</taxon>
        <taxon>Isotomoidea</taxon>
        <taxon>Isotomidae</taxon>
        <taxon>Proisotominae</taxon>
        <taxon>Folsomia</taxon>
    </lineage>
</organism>